<dbReference type="PANTHER" id="PTHR30273">
    <property type="entry name" value="PERIPLASMIC SIGNAL SENSOR AND SIGMA FACTOR ACTIVATOR FECR-RELATED"/>
    <property type="match status" value="1"/>
</dbReference>
<sequence length="309" mass="35497">MEQKLLHKMFGGQATDKELTVIRQWVSESAENRKLFYKERTLFDALQLNDLQTTKKQARKRSVSLWKWTGGVAAAIMALFLLYNVPVLLNKNTRQEIALNTIKVPAGQRVELTLADGTHIWLNARSEFSYPASFNGDRREVHLKGEAFFDVAKNKNKKFIVNTGRCEVEVLGTQFNVEAYSENEFTTSLIRGSVKVTDKSQPNESVVLEPNNAVRLSNGKLTVTPITDFNPYTWKEGLITFKDIKFKDLMKELEKNYGIRIIIDNHKLDNYACSGKFRISDGIEEVLRALQQDAHFTFERENKNEIRIQ</sequence>
<evidence type="ECO:0000259" key="2">
    <source>
        <dbReference type="Pfam" id="PF04773"/>
    </source>
</evidence>
<evidence type="ECO:0000313" key="7">
    <source>
        <dbReference type="Proteomes" id="UP000629596"/>
    </source>
</evidence>
<accession>A0A3D8H9P1</accession>
<evidence type="ECO:0000313" key="4">
    <source>
        <dbReference type="EMBL" id="MBC8603625.1"/>
    </source>
</evidence>
<dbReference type="Gene3D" id="3.55.50.30">
    <property type="match status" value="1"/>
</dbReference>
<dbReference type="EMBL" id="JACRTI010000068">
    <property type="protein sequence ID" value="MBC8603625.1"/>
    <property type="molecule type" value="Genomic_DNA"/>
</dbReference>
<reference evidence="5 6" key="1">
    <citation type="submission" date="2018-07" db="EMBL/GenBank/DDBJ databases">
        <title>Parabacteroides acidifaciens nov. sp., isolated from human feces.</title>
        <authorList>
            <person name="Wang Y.J."/>
        </authorList>
    </citation>
    <scope>NUCLEOTIDE SEQUENCE [LARGE SCALE GENOMIC DNA]</scope>
    <source>
        <strain evidence="5 6">426-9</strain>
    </source>
</reference>
<dbReference type="PIRSF" id="PIRSF018266">
    <property type="entry name" value="FecR"/>
    <property type="match status" value="1"/>
</dbReference>
<reference evidence="4 7" key="2">
    <citation type="submission" date="2020-08" db="EMBL/GenBank/DDBJ databases">
        <title>Genome public.</title>
        <authorList>
            <person name="Liu C."/>
            <person name="Sun Q."/>
        </authorList>
    </citation>
    <scope>NUCLEOTIDE SEQUENCE [LARGE SCALE GENOMIC DNA]</scope>
    <source>
        <strain evidence="4 7">426_9</strain>
    </source>
</reference>
<dbReference type="FunFam" id="2.60.120.1440:FF:000001">
    <property type="entry name" value="Putative anti-sigma factor"/>
    <property type="match status" value="1"/>
</dbReference>
<dbReference type="Proteomes" id="UP000629596">
    <property type="component" value="Unassembled WGS sequence"/>
</dbReference>
<keyword evidence="7" id="KW-1185">Reference proteome</keyword>
<dbReference type="Proteomes" id="UP000256321">
    <property type="component" value="Unassembled WGS sequence"/>
</dbReference>
<evidence type="ECO:0000313" key="6">
    <source>
        <dbReference type="Proteomes" id="UP000256321"/>
    </source>
</evidence>
<dbReference type="Pfam" id="PF16344">
    <property type="entry name" value="FecR_C"/>
    <property type="match status" value="1"/>
</dbReference>
<dbReference type="GO" id="GO:0016989">
    <property type="term" value="F:sigma factor antagonist activity"/>
    <property type="evidence" value="ECO:0007669"/>
    <property type="project" value="TreeGrafter"/>
</dbReference>
<organism evidence="5 6">
    <name type="scientific">Parabacteroides acidifaciens</name>
    <dbReference type="NCBI Taxonomy" id="2290935"/>
    <lineage>
        <taxon>Bacteria</taxon>
        <taxon>Pseudomonadati</taxon>
        <taxon>Bacteroidota</taxon>
        <taxon>Bacteroidia</taxon>
        <taxon>Bacteroidales</taxon>
        <taxon>Tannerellaceae</taxon>
        <taxon>Parabacteroides</taxon>
    </lineage>
</organism>
<keyword evidence="1" id="KW-1133">Transmembrane helix</keyword>
<evidence type="ECO:0000256" key="1">
    <source>
        <dbReference type="SAM" id="Phobius"/>
    </source>
</evidence>
<dbReference type="EMBL" id="QREV01000068">
    <property type="protein sequence ID" value="RDU47658.1"/>
    <property type="molecule type" value="Genomic_DNA"/>
</dbReference>
<dbReference type="PANTHER" id="PTHR30273:SF2">
    <property type="entry name" value="PROTEIN FECR"/>
    <property type="match status" value="1"/>
</dbReference>
<feature type="transmembrane region" description="Helical" evidence="1">
    <location>
        <begin position="65"/>
        <end position="85"/>
    </location>
</feature>
<comment type="caution">
    <text evidence="5">The sequence shown here is derived from an EMBL/GenBank/DDBJ whole genome shotgun (WGS) entry which is preliminary data.</text>
</comment>
<name>A0A3D8H9P1_9BACT</name>
<dbReference type="Pfam" id="PF04773">
    <property type="entry name" value="FecR"/>
    <property type="match status" value="1"/>
</dbReference>
<evidence type="ECO:0000259" key="3">
    <source>
        <dbReference type="Pfam" id="PF16344"/>
    </source>
</evidence>
<feature type="domain" description="FecR protein" evidence="2">
    <location>
        <begin position="101"/>
        <end position="195"/>
    </location>
</feature>
<keyword evidence="1" id="KW-0472">Membrane</keyword>
<protein>
    <submittedName>
        <fullName evidence="5">DUF4974 domain-containing protein</fullName>
    </submittedName>
    <submittedName>
        <fullName evidence="4">FecR domain-containing protein</fullName>
    </submittedName>
</protein>
<dbReference type="Gene3D" id="2.60.120.1440">
    <property type="match status" value="1"/>
</dbReference>
<proteinExistence type="predicted"/>
<dbReference type="InterPro" id="IPR012373">
    <property type="entry name" value="Ferrdict_sens_TM"/>
</dbReference>
<gene>
    <name evidence="5" type="ORF">DWU89_18535</name>
    <name evidence="4" type="ORF">H8784_18090</name>
</gene>
<evidence type="ECO:0000313" key="5">
    <source>
        <dbReference type="EMBL" id="RDU47658.1"/>
    </source>
</evidence>
<dbReference type="InterPro" id="IPR006860">
    <property type="entry name" value="FecR"/>
</dbReference>
<dbReference type="InterPro" id="IPR032508">
    <property type="entry name" value="FecR_C"/>
</dbReference>
<dbReference type="AlphaFoldDB" id="A0A3D8H9P1"/>
<keyword evidence="1" id="KW-0812">Transmembrane</keyword>
<feature type="domain" description="Protein FecR C-terminal" evidence="3">
    <location>
        <begin position="239"/>
        <end position="304"/>
    </location>
</feature>
<dbReference type="RefSeq" id="WP_115501120.1">
    <property type="nucleotide sequence ID" value="NZ_JACRTI010000068.1"/>
</dbReference>